<protein>
    <submittedName>
        <fullName evidence="1">Uncharacterized protein</fullName>
    </submittedName>
</protein>
<sequence length="235" mass="26309">MLKLRPISVVFSVKNFASYLRGPVIGINFGYTNSSVAILEVRNEGYAWKDQGRKAKVLKNDEDAFTTPSVVAFKEDGECLVGAPAVRQAFLNSQNTVFGIKRLIGRKFDDKKVQDFRKTVPYKIVKSSNGDACVEVQSQIYSLSQIASKILTKLKQTAENNLNKNVKNAMITVPGYFDNSQRLALREAARLANLKIIRFVIDSRAAAIACGFDIARDRMFVLIFWGILNFRGPLF</sequence>
<proteinExistence type="predicted"/>
<gene>
    <name evidence="1" type="ORF">MENTE1834_LOCUS20134</name>
</gene>
<organism evidence="1 2">
    <name type="scientific">Meloidogyne enterolobii</name>
    <name type="common">Root-knot nematode worm</name>
    <name type="synonym">Meloidogyne mayaguensis</name>
    <dbReference type="NCBI Taxonomy" id="390850"/>
    <lineage>
        <taxon>Eukaryota</taxon>
        <taxon>Metazoa</taxon>
        <taxon>Ecdysozoa</taxon>
        <taxon>Nematoda</taxon>
        <taxon>Chromadorea</taxon>
        <taxon>Rhabditida</taxon>
        <taxon>Tylenchina</taxon>
        <taxon>Tylenchomorpha</taxon>
        <taxon>Tylenchoidea</taxon>
        <taxon>Meloidogynidae</taxon>
        <taxon>Meloidogyninae</taxon>
        <taxon>Meloidogyne</taxon>
    </lineage>
</organism>
<name>A0ACB0Z4D6_MELEN</name>
<comment type="caution">
    <text evidence="1">The sequence shown here is derived from an EMBL/GenBank/DDBJ whole genome shotgun (WGS) entry which is preliminary data.</text>
</comment>
<reference evidence="1" key="1">
    <citation type="submission" date="2023-11" db="EMBL/GenBank/DDBJ databases">
        <authorList>
            <person name="Poullet M."/>
        </authorList>
    </citation>
    <scope>NUCLEOTIDE SEQUENCE</scope>
    <source>
        <strain evidence="1">E1834</strain>
    </source>
</reference>
<keyword evidence="2" id="KW-1185">Reference proteome</keyword>
<accession>A0ACB0Z4D6</accession>
<dbReference type="Proteomes" id="UP001497535">
    <property type="component" value="Unassembled WGS sequence"/>
</dbReference>
<evidence type="ECO:0000313" key="1">
    <source>
        <dbReference type="EMBL" id="CAK5073463.1"/>
    </source>
</evidence>
<evidence type="ECO:0000313" key="2">
    <source>
        <dbReference type="Proteomes" id="UP001497535"/>
    </source>
</evidence>
<dbReference type="EMBL" id="CAVMJV010000023">
    <property type="protein sequence ID" value="CAK5073463.1"/>
    <property type="molecule type" value="Genomic_DNA"/>
</dbReference>